<dbReference type="PROSITE" id="PS00063">
    <property type="entry name" value="ALDOKETO_REDUCTASE_3"/>
    <property type="match status" value="1"/>
</dbReference>
<dbReference type="SUPFAM" id="SSF51430">
    <property type="entry name" value="NAD(P)-linked oxidoreductase"/>
    <property type="match status" value="1"/>
</dbReference>
<dbReference type="Pfam" id="PF00248">
    <property type="entry name" value="Aldo_ket_red"/>
    <property type="match status" value="1"/>
</dbReference>
<evidence type="ECO:0000256" key="6">
    <source>
        <dbReference type="PIRSR" id="PIRSR000097-3"/>
    </source>
</evidence>
<dbReference type="InterPro" id="IPR018170">
    <property type="entry name" value="Aldo/ket_reductase_CS"/>
</dbReference>
<accession>A0A9C6U8D9</accession>
<feature type="site" description="Lowers pKa of active site Tyr" evidence="6">
    <location>
        <position position="81"/>
    </location>
</feature>
<evidence type="ECO:0000259" key="7">
    <source>
        <dbReference type="Pfam" id="PF00248"/>
    </source>
</evidence>
<evidence type="ECO:0000256" key="1">
    <source>
        <dbReference type="ARBA" id="ARBA00007905"/>
    </source>
</evidence>
<evidence type="ECO:0000256" key="3">
    <source>
        <dbReference type="ARBA" id="ARBA00023002"/>
    </source>
</evidence>
<dbReference type="AlphaFoldDB" id="A0A9C6U8D9"/>
<dbReference type="PRINTS" id="PR00069">
    <property type="entry name" value="ALDKETRDTASE"/>
</dbReference>
<reference evidence="9" key="1">
    <citation type="submission" date="2025-08" db="UniProtKB">
        <authorList>
            <consortium name="RefSeq"/>
        </authorList>
    </citation>
    <scope>IDENTIFICATION</scope>
    <source>
        <tissue evidence="9">Whole organism</tissue>
    </source>
</reference>
<dbReference type="PROSITE" id="PS00798">
    <property type="entry name" value="ALDOKETO_REDUCTASE_1"/>
    <property type="match status" value="1"/>
</dbReference>
<dbReference type="Proteomes" id="UP000504606">
    <property type="component" value="Unplaced"/>
</dbReference>
<keyword evidence="3" id="KW-0560">Oxidoreductase</keyword>
<dbReference type="FunFam" id="3.20.20.100:FF:000006">
    <property type="entry name" value="Aldo-keto reductase family 1 member A1"/>
    <property type="match status" value="1"/>
</dbReference>
<dbReference type="InterPro" id="IPR036812">
    <property type="entry name" value="NAD(P)_OxRdtase_dom_sf"/>
</dbReference>
<evidence type="ECO:0000313" key="9">
    <source>
        <dbReference type="RefSeq" id="XP_052123313.1"/>
    </source>
</evidence>
<sequence length="326" mass="36562">MACPAFATLPNGAQMPLLGYGTWQATAEELEAAVDAALRCGYRHIDTAAFYVNEASIGKVIQEMWIETGKVTREELFLVTKLPPARMRAASVRPTLDKCLRELRTDYVDLFLVHTPFGLHERGDELLPRGEDGNAWLDLETDHVAIWKAMEEEVDAGRAKAIGVSNFNQRQIQRILDNCRIKPANLQVELHVYMQQRPLVEFCQENGITVTAYSPLGSPGSERIYNSVGMDVTFPDLIANPVVVEIASRLNKTTAQVLLRHIVQRGIVAIPKSTNEERIAQNIQLFDFELSAEDMAKLDALDRGEDGRIIDMKFVLGVENHPEYAW</sequence>
<proteinExistence type="inferred from homology"/>
<comment type="similarity">
    <text evidence="1">Belongs to the aldo/keto reductase family.</text>
</comment>
<keyword evidence="2" id="KW-0521">NADP</keyword>
<name>A0A9C6U8D9_FRAOC</name>
<feature type="active site" description="Proton donor" evidence="4">
    <location>
        <position position="51"/>
    </location>
</feature>
<dbReference type="OrthoDB" id="416253at2759"/>
<evidence type="ECO:0000256" key="4">
    <source>
        <dbReference type="PIRSR" id="PIRSR000097-1"/>
    </source>
</evidence>
<organism evidence="8 9">
    <name type="scientific">Frankliniella occidentalis</name>
    <name type="common">Western flower thrips</name>
    <name type="synonym">Euthrips occidentalis</name>
    <dbReference type="NCBI Taxonomy" id="133901"/>
    <lineage>
        <taxon>Eukaryota</taxon>
        <taxon>Metazoa</taxon>
        <taxon>Ecdysozoa</taxon>
        <taxon>Arthropoda</taxon>
        <taxon>Hexapoda</taxon>
        <taxon>Insecta</taxon>
        <taxon>Pterygota</taxon>
        <taxon>Neoptera</taxon>
        <taxon>Paraneoptera</taxon>
        <taxon>Thysanoptera</taxon>
        <taxon>Terebrantia</taxon>
        <taxon>Thripoidea</taxon>
        <taxon>Thripidae</taxon>
        <taxon>Frankliniella</taxon>
    </lineage>
</organism>
<gene>
    <name evidence="9" type="primary">LOC113205171</name>
</gene>
<feature type="binding site" evidence="5">
    <location>
        <position position="114"/>
    </location>
    <ligand>
        <name>substrate</name>
    </ligand>
</feature>
<evidence type="ECO:0000256" key="5">
    <source>
        <dbReference type="PIRSR" id="PIRSR000097-2"/>
    </source>
</evidence>
<evidence type="ECO:0000313" key="8">
    <source>
        <dbReference type="Proteomes" id="UP000504606"/>
    </source>
</evidence>
<dbReference type="PROSITE" id="PS00062">
    <property type="entry name" value="ALDOKETO_REDUCTASE_2"/>
    <property type="match status" value="1"/>
</dbReference>
<protein>
    <submittedName>
        <fullName evidence="9">Aldo-keto reductase family 1 member A1 isoform X1</fullName>
    </submittedName>
</protein>
<dbReference type="PANTHER" id="PTHR11732">
    <property type="entry name" value="ALDO/KETO REDUCTASE"/>
    <property type="match status" value="1"/>
</dbReference>
<keyword evidence="8" id="KW-1185">Reference proteome</keyword>
<dbReference type="GO" id="GO:0016491">
    <property type="term" value="F:oxidoreductase activity"/>
    <property type="evidence" value="ECO:0007669"/>
    <property type="project" value="UniProtKB-KW"/>
</dbReference>
<dbReference type="Gene3D" id="3.20.20.100">
    <property type="entry name" value="NADP-dependent oxidoreductase domain"/>
    <property type="match status" value="1"/>
</dbReference>
<evidence type="ECO:0000256" key="2">
    <source>
        <dbReference type="ARBA" id="ARBA00022857"/>
    </source>
</evidence>
<dbReference type="KEGG" id="foc:113205171"/>
<dbReference type="GeneID" id="113205171"/>
<dbReference type="InterPro" id="IPR023210">
    <property type="entry name" value="NADP_OxRdtase_dom"/>
</dbReference>
<dbReference type="RefSeq" id="XP_052123313.1">
    <property type="nucleotide sequence ID" value="XM_052267353.1"/>
</dbReference>
<feature type="domain" description="NADP-dependent oxidoreductase" evidence="7">
    <location>
        <begin position="18"/>
        <end position="302"/>
    </location>
</feature>
<dbReference type="PIRSF" id="PIRSF000097">
    <property type="entry name" value="AKR"/>
    <property type="match status" value="1"/>
</dbReference>
<dbReference type="InterPro" id="IPR020471">
    <property type="entry name" value="AKR"/>
</dbReference>